<name>A0A6J8F192_MYTCO</name>
<dbReference type="SUPFAM" id="SSF57845">
    <property type="entry name" value="B-box zinc-binding domain"/>
    <property type="match status" value="1"/>
</dbReference>
<evidence type="ECO:0000259" key="2">
    <source>
        <dbReference type="PROSITE" id="PS50119"/>
    </source>
</evidence>
<dbReference type="InterPro" id="IPR047153">
    <property type="entry name" value="TRIM45/56/19-like"/>
</dbReference>
<dbReference type="Pfam" id="PF22586">
    <property type="entry name" value="ANCHR-like_BBOX"/>
    <property type="match status" value="1"/>
</dbReference>
<dbReference type="GO" id="GO:0008270">
    <property type="term" value="F:zinc ion binding"/>
    <property type="evidence" value="ECO:0007669"/>
    <property type="project" value="UniProtKB-KW"/>
</dbReference>
<accession>A0A6J8F192</accession>
<protein>
    <recommendedName>
        <fullName evidence="2">B box-type domain-containing protein</fullName>
    </recommendedName>
</protein>
<dbReference type="Gene3D" id="4.10.830.40">
    <property type="match status" value="1"/>
</dbReference>
<dbReference type="Gene3D" id="3.30.160.60">
    <property type="entry name" value="Classic Zinc Finger"/>
    <property type="match status" value="1"/>
</dbReference>
<dbReference type="AlphaFoldDB" id="A0A6J8F192"/>
<evidence type="ECO:0000313" key="4">
    <source>
        <dbReference type="Proteomes" id="UP000507470"/>
    </source>
</evidence>
<keyword evidence="1" id="KW-0862">Zinc</keyword>
<evidence type="ECO:0000313" key="3">
    <source>
        <dbReference type="EMBL" id="CAC5426514.1"/>
    </source>
</evidence>
<feature type="domain" description="B box-type" evidence="2">
    <location>
        <begin position="7"/>
        <end position="57"/>
    </location>
</feature>
<dbReference type="Proteomes" id="UP000507470">
    <property type="component" value="Unassembled WGS sequence"/>
</dbReference>
<dbReference type="OrthoDB" id="6101625at2759"/>
<dbReference type="PANTHER" id="PTHR25462">
    <property type="entry name" value="BONUS, ISOFORM C-RELATED"/>
    <property type="match status" value="1"/>
</dbReference>
<dbReference type="CDD" id="cd19757">
    <property type="entry name" value="Bbox1"/>
    <property type="match status" value="1"/>
</dbReference>
<dbReference type="PANTHER" id="PTHR25462:SF296">
    <property type="entry name" value="MEIOTIC P26, ISOFORM F"/>
    <property type="match status" value="1"/>
</dbReference>
<keyword evidence="1" id="KW-0479">Metal-binding</keyword>
<proteinExistence type="predicted"/>
<keyword evidence="4" id="KW-1185">Reference proteome</keyword>
<sequence length="188" mass="21747">MATTSTRGQRFCDICNNRHITTYASFWCPECDENYCEKCKSHHDVAKATKKHETISIENALKIPKYVQDIKINCTDHDERFVYFCREHDLPCCIKCLNDRHTGCRNLVPVEKVIQDVKHSPSFLDLESTLSDLLSNISSIIKDRTANLQQLAKQKVNCAKNIRIFRASLNSYLDELENYFNHQTASNL</sequence>
<dbReference type="PROSITE" id="PS50119">
    <property type="entry name" value="ZF_BBOX"/>
    <property type="match status" value="1"/>
</dbReference>
<dbReference type="EMBL" id="CACVKT020010430">
    <property type="protein sequence ID" value="CAC5426514.1"/>
    <property type="molecule type" value="Genomic_DNA"/>
</dbReference>
<evidence type="ECO:0000256" key="1">
    <source>
        <dbReference type="PROSITE-ProRule" id="PRU00024"/>
    </source>
</evidence>
<reference evidence="3 4" key="1">
    <citation type="submission" date="2020-06" db="EMBL/GenBank/DDBJ databases">
        <authorList>
            <person name="Li R."/>
            <person name="Bekaert M."/>
        </authorList>
    </citation>
    <scope>NUCLEOTIDE SEQUENCE [LARGE SCALE GENOMIC DNA]</scope>
    <source>
        <strain evidence="4">wild</strain>
    </source>
</reference>
<gene>
    <name evidence="3" type="ORF">MCOR_58213</name>
</gene>
<keyword evidence="1" id="KW-0863">Zinc-finger</keyword>
<organism evidence="3 4">
    <name type="scientific">Mytilus coruscus</name>
    <name type="common">Sea mussel</name>
    <dbReference type="NCBI Taxonomy" id="42192"/>
    <lineage>
        <taxon>Eukaryota</taxon>
        <taxon>Metazoa</taxon>
        <taxon>Spiralia</taxon>
        <taxon>Lophotrochozoa</taxon>
        <taxon>Mollusca</taxon>
        <taxon>Bivalvia</taxon>
        <taxon>Autobranchia</taxon>
        <taxon>Pteriomorphia</taxon>
        <taxon>Mytilida</taxon>
        <taxon>Mytiloidea</taxon>
        <taxon>Mytilidae</taxon>
        <taxon>Mytilinae</taxon>
        <taxon>Mytilus</taxon>
    </lineage>
</organism>
<dbReference type="InterPro" id="IPR000315">
    <property type="entry name" value="Znf_B-box"/>
</dbReference>